<dbReference type="GO" id="GO:0070402">
    <property type="term" value="F:NADPH binding"/>
    <property type="evidence" value="ECO:0007669"/>
    <property type="project" value="TreeGrafter"/>
</dbReference>
<sequence length="209" mass="23709">TALDWVLDPARIRRRLDALNVSAHLPLMRTLGHANYTFRKKLSHSADSQDQRHRMVPASRPLLTRTVPAFVDAVEPELIASDPACHDLFQESVEAAWEARGRLLELGAPAELALYVLPNALAVRFEETGSLMHLLHKWSMRTCFNAQREIFEASLDEIEQVRAVHPQLMRHVGPPCLVRSGLARPRCTEGSHFCGVPVWRSFPEIQRRI</sequence>
<dbReference type="EMBL" id="BARS01054870">
    <property type="protein sequence ID" value="GAG52200.1"/>
    <property type="molecule type" value="Genomic_DNA"/>
</dbReference>
<proteinExistence type="predicted"/>
<comment type="caution">
    <text evidence="1">The sequence shown here is derived from an EMBL/GenBank/DDBJ whole genome shotgun (WGS) entry which is preliminary data.</text>
</comment>
<accession>X0Y8T0</accession>
<feature type="non-terminal residue" evidence="1">
    <location>
        <position position="1"/>
    </location>
</feature>
<dbReference type="PANTHER" id="PTHR34934">
    <property type="entry name" value="FLAVIN-DEPENDENT THYMIDYLATE SYNTHASE"/>
    <property type="match status" value="1"/>
</dbReference>
<dbReference type="Pfam" id="PF02511">
    <property type="entry name" value="Thy1"/>
    <property type="match status" value="1"/>
</dbReference>
<dbReference type="GO" id="GO:0050660">
    <property type="term" value="F:flavin adenine dinucleotide binding"/>
    <property type="evidence" value="ECO:0007669"/>
    <property type="project" value="InterPro"/>
</dbReference>
<dbReference type="SUPFAM" id="SSF69796">
    <property type="entry name" value="Thymidylate synthase-complementing protein Thy1"/>
    <property type="match status" value="1"/>
</dbReference>
<dbReference type="CDD" id="cd20175">
    <property type="entry name" value="ThyX"/>
    <property type="match status" value="1"/>
</dbReference>
<organism evidence="1">
    <name type="scientific">marine sediment metagenome</name>
    <dbReference type="NCBI Taxonomy" id="412755"/>
    <lineage>
        <taxon>unclassified sequences</taxon>
        <taxon>metagenomes</taxon>
        <taxon>ecological metagenomes</taxon>
    </lineage>
</organism>
<dbReference type="GO" id="GO:0006231">
    <property type="term" value="P:dTMP biosynthetic process"/>
    <property type="evidence" value="ECO:0007669"/>
    <property type="project" value="InterPro"/>
</dbReference>
<dbReference type="InterPro" id="IPR003669">
    <property type="entry name" value="Thymidylate_synthase_ThyX"/>
</dbReference>
<gene>
    <name evidence="1" type="ORF">S01H1_81133</name>
</gene>
<reference evidence="1" key="1">
    <citation type="journal article" date="2014" name="Front. Microbiol.">
        <title>High frequency of phylogenetically diverse reductive dehalogenase-homologous genes in deep subseafloor sedimentary metagenomes.</title>
        <authorList>
            <person name="Kawai M."/>
            <person name="Futagami T."/>
            <person name="Toyoda A."/>
            <person name="Takaki Y."/>
            <person name="Nishi S."/>
            <person name="Hori S."/>
            <person name="Arai W."/>
            <person name="Tsubouchi T."/>
            <person name="Morono Y."/>
            <person name="Uchiyama I."/>
            <person name="Ito T."/>
            <person name="Fujiyama A."/>
            <person name="Inagaki F."/>
            <person name="Takami H."/>
        </authorList>
    </citation>
    <scope>NUCLEOTIDE SEQUENCE</scope>
    <source>
        <strain evidence="1">Expedition CK06-06</strain>
    </source>
</reference>
<dbReference type="GO" id="GO:0050797">
    <property type="term" value="F:thymidylate synthase (FAD) activity"/>
    <property type="evidence" value="ECO:0007669"/>
    <property type="project" value="InterPro"/>
</dbReference>
<evidence type="ECO:0008006" key="2">
    <source>
        <dbReference type="Google" id="ProtNLM"/>
    </source>
</evidence>
<dbReference type="GO" id="GO:0004799">
    <property type="term" value="F:thymidylate synthase activity"/>
    <property type="evidence" value="ECO:0007669"/>
    <property type="project" value="TreeGrafter"/>
</dbReference>
<dbReference type="AlphaFoldDB" id="X0Y8T0"/>
<dbReference type="PANTHER" id="PTHR34934:SF1">
    <property type="entry name" value="FLAVIN-DEPENDENT THYMIDYLATE SYNTHASE"/>
    <property type="match status" value="1"/>
</dbReference>
<name>X0Y8T0_9ZZZZ</name>
<dbReference type="InterPro" id="IPR036098">
    <property type="entry name" value="Thymidylate_synthase_ThyX_sf"/>
</dbReference>
<dbReference type="PROSITE" id="PS51331">
    <property type="entry name" value="THYX"/>
    <property type="match status" value="1"/>
</dbReference>
<evidence type="ECO:0000313" key="1">
    <source>
        <dbReference type="EMBL" id="GAG52200.1"/>
    </source>
</evidence>
<protein>
    <recommendedName>
        <fullName evidence="2">FAD-dependent thymidylate synthase</fullName>
    </recommendedName>
</protein>
<dbReference type="Gene3D" id="3.30.1360.170">
    <property type="match status" value="1"/>
</dbReference>